<gene>
    <name evidence="2" type="ORF">C1T31_09810</name>
</gene>
<dbReference type="RefSeq" id="WP_103052323.1">
    <property type="nucleotide sequence ID" value="NZ_POWF01000006.1"/>
</dbReference>
<accession>A0A2K1DXN4</accession>
<feature type="domain" description="PRTase-CE" evidence="1">
    <location>
        <begin position="32"/>
        <end position="350"/>
    </location>
</feature>
<dbReference type="Proteomes" id="UP000236641">
    <property type="component" value="Unassembled WGS sequence"/>
</dbReference>
<sequence>MQELAEKIFEIIKDYQCDYAERKFEITVEHIIDWANQFDDDAEFVLQELLHFLPETYISKEKAKQLLHTRLLEIQQFYGYASMTEMIVNTHFFNVQKSYKSQPEILSLIDEVLQTEFQINYKDFLNSPKTNYIYFDDVLATGGTVFRDLATWLEEKEDGVNENSKLIINQTKTLGISLFCYHSLGFSNMQWRLMKQFDDKIKRVLLVGKDYEVENHIKTKWIAENQKLNCVYPVEEQSKEVLEYLASLEAENDSVPAFRPSNLPKKETFFSSPENRIKLEKIFLEKGIELLNKVQTDNPDRRKRPLGDTVRSHKTFGTGTLFFTWRNISNTCPLVFWWDVPGHNWLPLFCVKNRGI</sequence>
<dbReference type="InterPro" id="IPR056920">
    <property type="entry name" value="PRTase-CE"/>
</dbReference>
<evidence type="ECO:0000313" key="2">
    <source>
        <dbReference type="EMBL" id="PNQ72796.1"/>
    </source>
</evidence>
<dbReference type="Pfam" id="PF24390">
    <property type="entry name" value="PRTase-CE"/>
    <property type="match status" value="1"/>
</dbReference>
<evidence type="ECO:0000313" key="3">
    <source>
        <dbReference type="Proteomes" id="UP000236641"/>
    </source>
</evidence>
<protein>
    <recommendedName>
        <fullName evidence="1">PRTase-CE domain-containing protein</fullName>
    </recommendedName>
</protein>
<dbReference type="AlphaFoldDB" id="A0A2K1DXN4"/>
<reference evidence="2 3" key="1">
    <citation type="submission" date="2018-01" db="EMBL/GenBank/DDBJ databases">
        <title>The draft genome of Hanstruepera neustonica JCM19743.</title>
        <authorList>
            <person name="He R.-H."/>
            <person name="Du Z.-J."/>
        </authorList>
    </citation>
    <scope>NUCLEOTIDE SEQUENCE [LARGE SCALE GENOMIC DNA]</scope>
    <source>
        <strain evidence="2 3">JCM19743</strain>
    </source>
</reference>
<dbReference type="OrthoDB" id="7753492at2"/>
<dbReference type="EMBL" id="POWF01000006">
    <property type="protein sequence ID" value="PNQ72796.1"/>
    <property type="molecule type" value="Genomic_DNA"/>
</dbReference>
<name>A0A2K1DXN4_9FLAO</name>
<keyword evidence="3" id="KW-1185">Reference proteome</keyword>
<proteinExistence type="predicted"/>
<comment type="caution">
    <text evidence="2">The sequence shown here is derived from an EMBL/GenBank/DDBJ whole genome shotgun (WGS) entry which is preliminary data.</text>
</comment>
<evidence type="ECO:0000259" key="1">
    <source>
        <dbReference type="Pfam" id="PF24390"/>
    </source>
</evidence>
<organism evidence="2 3">
    <name type="scientific">Hanstruepera neustonica</name>
    <dbReference type="NCBI Taxonomy" id="1445657"/>
    <lineage>
        <taxon>Bacteria</taxon>
        <taxon>Pseudomonadati</taxon>
        <taxon>Bacteroidota</taxon>
        <taxon>Flavobacteriia</taxon>
        <taxon>Flavobacteriales</taxon>
        <taxon>Flavobacteriaceae</taxon>
        <taxon>Hanstruepera</taxon>
    </lineage>
</organism>